<sequence>MTHPTTNRYRDLFPEKAVAGYLNGASRAPQLKAVAAAARHALWWREAHPGMPVDKFFGDVEDIKNLFARLINCPESGRIAMTSSASYGVATVAKNLPLRKGQNVIVVEAQFPSNYYSWDVLCKEKEAELRIVKRPAADAGGTWSDRVLAAIDEHTAAVAIAHLHWADGTLYDLAAIRRRTDEVDAWLIVDATQSLGAYPFDVQKIRPDALVAGGYKWLMGPYGCGYAYLGERMDGGKPIEENWINRAGSDDFRNLVNYRSDYRALAGRYSVGEHSNFIMAPMQVAALQQVVAISPEVVQAHCAGLWAGIAPQLQELDVALKKDRAHHLVGLALPDSIDADRFAREVEARGLMLSYRGDSVRVSPNVYNVAEEMSALTAALAAASK</sequence>
<dbReference type="InterPro" id="IPR015422">
    <property type="entry name" value="PyrdxlP-dep_Trfase_small"/>
</dbReference>
<proteinExistence type="predicted"/>
<evidence type="ECO:0000313" key="3">
    <source>
        <dbReference type="EMBL" id="NJC26068.1"/>
    </source>
</evidence>
<dbReference type="Pfam" id="PF00266">
    <property type="entry name" value="Aminotran_5"/>
    <property type="match status" value="1"/>
</dbReference>
<dbReference type="Gene3D" id="3.40.640.10">
    <property type="entry name" value="Type I PLP-dependent aspartate aminotransferase-like (Major domain)"/>
    <property type="match status" value="1"/>
</dbReference>
<accession>A0ABX0XAU6</accession>
<dbReference type="GO" id="GO:0016829">
    <property type="term" value="F:lyase activity"/>
    <property type="evidence" value="ECO:0007669"/>
    <property type="project" value="UniProtKB-KW"/>
</dbReference>
<dbReference type="RefSeq" id="WP_168036830.1">
    <property type="nucleotide sequence ID" value="NZ_JAATJH010000002.1"/>
</dbReference>
<keyword evidence="4" id="KW-1185">Reference proteome</keyword>
<evidence type="ECO:0000313" key="4">
    <source>
        <dbReference type="Proteomes" id="UP000770785"/>
    </source>
</evidence>
<feature type="domain" description="Aminotransferase class V" evidence="2">
    <location>
        <begin position="57"/>
        <end position="234"/>
    </location>
</feature>
<evidence type="ECO:0000259" key="2">
    <source>
        <dbReference type="Pfam" id="PF00266"/>
    </source>
</evidence>
<evidence type="ECO:0000256" key="1">
    <source>
        <dbReference type="ARBA" id="ARBA00022898"/>
    </source>
</evidence>
<dbReference type="PANTHER" id="PTHR43586">
    <property type="entry name" value="CYSTEINE DESULFURASE"/>
    <property type="match status" value="1"/>
</dbReference>
<dbReference type="InterPro" id="IPR015421">
    <property type="entry name" value="PyrdxlP-dep_Trfase_major"/>
</dbReference>
<keyword evidence="3" id="KW-0456">Lyase</keyword>
<comment type="caution">
    <text evidence="3">The sequence shown here is derived from an EMBL/GenBank/DDBJ whole genome shotgun (WGS) entry which is preliminary data.</text>
</comment>
<keyword evidence="1" id="KW-0663">Pyridoxal phosphate</keyword>
<organism evidence="3 4">
    <name type="scientific">Neolewinella antarctica</name>
    <dbReference type="NCBI Taxonomy" id="442734"/>
    <lineage>
        <taxon>Bacteria</taxon>
        <taxon>Pseudomonadati</taxon>
        <taxon>Bacteroidota</taxon>
        <taxon>Saprospiria</taxon>
        <taxon>Saprospirales</taxon>
        <taxon>Lewinellaceae</taxon>
        <taxon>Neolewinella</taxon>
    </lineage>
</organism>
<dbReference type="PANTHER" id="PTHR43586:SF15">
    <property type="entry name" value="BLR3095 PROTEIN"/>
    <property type="match status" value="1"/>
</dbReference>
<dbReference type="Gene3D" id="3.90.1150.10">
    <property type="entry name" value="Aspartate Aminotransferase, domain 1"/>
    <property type="match status" value="1"/>
</dbReference>
<dbReference type="Proteomes" id="UP000770785">
    <property type="component" value="Unassembled WGS sequence"/>
</dbReference>
<name>A0ABX0XAU6_9BACT</name>
<dbReference type="SUPFAM" id="SSF53383">
    <property type="entry name" value="PLP-dependent transferases"/>
    <property type="match status" value="1"/>
</dbReference>
<reference evidence="3 4" key="1">
    <citation type="submission" date="2020-03" db="EMBL/GenBank/DDBJ databases">
        <title>Genomic Encyclopedia of Type Strains, Phase IV (KMG-IV): sequencing the most valuable type-strain genomes for metagenomic binning, comparative biology and taxonomic classification.</title>
        <authorList>
            <person name="Goeker M."/>
        </authorList>
    </citation>
    <scope>NUCLEOTIDE SEQUENCE [LARGE SCALE GENOMIC DNA]</scope>
    <source>
        <strain evidence="3 4">DSM 105096</strain>
    </source>
</reference>
<gene>
    <name evidence="3" type="ORF">GGR27_001567</name>
</gene>
<dbReference type="InterPro" id="IPR000192">
    <property type="entry name" value="Aminotrans_V_dom"/>
</dbReference>
<dbReference type="EMBL" id="JAATJH010000002">
    <property type="protein sequence ID" value="NJC26068.1"/>
    <property type="molecule type" value="Genomic_DNA"/>
</dbReference>
<dbReference type="InterPro" id="IPR015424">
    <property type="entry name" value="PyrdxlP-dep_Trfase"/>
</dbReference>
<protein>
    <submittedName>
        <fullName evidence="3">Selenocysteine lyase/cysteine desulfurase</fullName>
    </submittedName>
</protein>